<evidence type="ECO:0000313" key="1">
    <source>
        <dbReference type="EMBL" id="KAK2181775.1"/>
    </source>
</evidence>
<proteinExistence type="predicted"/>
<protein>
    <submittedName>
        <fullName evidence="1">Uncharacterized protein</fullName>
    </submittedName>
</protein>
<comment type="caution">
    <text evidence="1">The sequence shown here is derived from an EMBL/GenBank/DDBJ whole genome shotgun (WGS) entry which is preliminary data.</text>
</comment>
<sequence length="127" mass="14278">MVALSYEDFGERVGASTGNVRLRGVECDIVDCFVALLTMRRNLLNTCLPVQIPQADRTVVTSRQKVQAVGINRQTCDSFQMCYHRMHHFACVIVKEADVPVFVGSDSERQGRVTDHAVHLSRDSRLQ</sequence>
<reference evidence="1" key="1">
    <citation type="journal article" date="2023" name="Mol. Biol. Evol.">
        <title>Third-Generation Sequencing Reveals the Adaptive Role of the Epigenome in Three Deep-Sea Polychaetes.</title>
        <authorList>
            <person name="Perez M."/>
            <person name="Aroh O."/>
            <person name="Sun Y."/>
            <person name="Lan Y."/>
            <person name="Juniper S.K."/>
            <person name="Young C.R."/>
            <person name="Angers B."/>
            <person name="Qian P.Y."/>
        </authorList>
    </citation>
    <scope>NUCLEOTIDE SEQUENCE</scope>
    <source>
        <strain evidence="1">R07B-5</strain>
    </source>
</reference>
<dbReference type="AlphaFoldDB" id="A0AAD9L2H7"/>
<dbReference type="Proteomes" id="UP001209878">
    <property type="component" value="Unassembled WGS sequence"/>
</dbReference>
<keyword evidence="2" id="KW-1185">Reference proteome</keyword>
<accession>A0AAD9L2H7</accession>
<evidence type="ECO:0000313" key="2">
    <source>
        <dbReference type="Proteomes" id="UP001209878"/>
    </source>
</evidence>
<name>A0AAD9L2H7_RIDPI</name>
<gene>
    <name evidence="1" type="ORF">NP493_382g01010</name>
</gene>
<dbReference type="EMBL" id="JAODUO010000382">
    <property type="protein sequence ID" value="KAK2181775.1"/>
    <property type="molecule type" value="Genomic_DNA"/>
</dbReference>
<organism evidence="1 2">
    <name type="scientific">Ridgeia piscesae</name>
    <name type="common">Tubeworm</name>
    <dbReference type="NCBI Taxonomy" id="27915"/>
    <lineage>
        <taxon>Eukaryota</taxon>
        <taxon>Metazoa</taxon>
        <taxon>Spiralia</taxon>
        <taxon>Lophotrochozoa</taxon>
        <taxon>Annelida</taxon>
        <taxon>Polychaeta</taxon>
        <taxon>Sedentaria</taxon>
        <taxon>Canalipalpata</taxon>
        <taxon>Sabellida</taxon>
        <taxon>Siboglinidae</taxon>
        <taxon>Ridgeia</taxon>
    </lineage>
</organism>